<feature type="transmembrane region" description="Helical" evidence="6">
    <location>
        <begin position="115"/>
        <end position="137"/>
    </location>
</feature>
<keyword evidence="5 6" id="KW-0472">Membrane</keyword>
<dbReference type="Pfam" id="PF10035">
    <property type="entry name" value="DUF2179"/>
    <property type="match status" value="1"/>
</dbReference>
<reference evidence="8 9" key="1">
    <citation type="submission" date="2013-08" db="EMBL/GenBank/DDBJ databases">
        <authorList>
            <person name="Weinstock G."/>
            <person name="Sodergren E."/>
            <person name="Wylie T."/>
            <person name="Fulton L."/>
            <person name="Fulton R."/>
            <person name="Fronick C."/>
            <person name="O'Laughlin M."/>
            <person name="Godfrey J."/>
            <person name="Miner T."/>
            <person name="Herter B."/>
            <person name="Appelbaum E."/>
            <person name="Cordes M."/>
            <person name="Lek S."/>
            <person name="Wollam A."/>
            <person name="Pepin K.H."/>
            <person name="Palsikar V.B."/>
            <person name="Mitreva M."/>
            <person name="Wilson R.K."/>
        </authorList>
    </citation>
    <scope>NUCLEOTIDE SEQUENCE [LARGE SCALE GENOMIC DNA]</scope>
    <source>
        <strain evidence="8 9">ATCC 700332</strain>
    </source>
</reference>
<sequence>MVGQNTCTIKKNVKRLLLICIAAVLFAANVKTFVHAGNLLPGGFTGLTLLIQQIMLHFFGKTIPYSFINFALNAVPAAISFRFIGKRYTLYSVLMIILSSLLTDVFPDYPITDDILLSAVFGGLINALAISLCLFAGATSGGTDFIAIFISEKYKKDAWNYILLGNIVVLGVAGYIFGWEKALYSILFQFTTTQLLNYLYRRYQKMTLFVITTQTQEVFEAIRINTHHSATVFHGEGCYNHTERDLVYSVVSGDEVRKLVPKIKKADPAAFINVVHSKQILGRFYVRPND</sequence>
<dbReference type="RefSeq" id="WP_021686229.1">
    <property type="nucleotide sequence ID" value="NZ_KI260554.1"/>
</dbReference>
<dbReference type="PANTHER" id="PTHR33545">
    <property type="entry name" value="UPF0750 MEMBRANE PROTEIN YITT-RELATED"/>
    <property type="match status" value="1"/>
</dbReference>
<evidence type="ECO:0000256" key="4">
    <source>
        <dbReference type="ARBA" id="ARBA00022989"/>
    </source>
</evidence>
<dbReference type="CDD" id="cd16379">
    <property type="entry name" value="YitT_C_like"/>
    <property type="match status" value="1"/>
</dbReference>
<evidence type="ECO:0000256" key="3">
    <source>
        <dbReference type="ARBA" id="ARBA00022692"/>
    </source>
</evidence>
<comment type="caution">
    <text evidence="8">The sequence shown here is derived from an EMBL/GenBank/DDBJ whole genome shotgun (WGS) entry which is preliminary data.</text>
</comment>
<feature type="transmembrane region" description="Helical" evidence="6">
    <location>
        <begin position="183"/>
        <end position="200"/>
    </location>
</feature>
<evidence type="ECO:0000256" key="6">
    <source>
        <dbReference type="SAM" id="Phobius"/>
    </source>
</evidence>
<dbReference type="Gene3D" id="3.30.70.120">
    <property type="match status" value="1"/>
</dbReference>
<feature type="transmembrane region" description="Helical" evidence="6">
    <location>
        <begin position="88"/>
        <end position="109"/>
    </location>
</feature>
<evidence type="ECO:0000256" key="2">
    <source>
        <dbReference type="ARBA" id="ARBA00022475"/>
    </source>
</evidence>
<evidence type="ECO:0000256" key="1">
    <source>
        <dbReference type="ARBA" id="ARBA00004651"/>
    </source>
</evidence>
<feature type="domain" description="DUF2179" evidence="7">
    <location>
        <begin position="228"/>
        <end position="282"/>
    </location>
</feature>
<keyword evidence="9" id="KW-1185">Reference proteome</keyword>
<dbReference type="InterPro" id="IPR051461">
    <property type="entry name" value="UPF0750_membrane"/>
</dbReference>
<feature type="transmembrane region" description="Helical" evidence="6">
    <location>
        <begin position="63"/>
        <end position="81"/>
    </location>
</feature>
<proteinExistence type="predicted"/>
<keyword evidence="4 6" id="KW-1133">Transmembrane helix</keyword>
<evidence type="ECO:0000313" key="8">
    <source>
        <dbReference type="EMBL" id="ERJ91603.1"/>
    </source>
</evidence>
<dbReference type="PIRSF" id="PIRSF006483">
    <property type="entry name" value="Membrane_protein_YitT"/>
    <property type="match status" value="1"/>
</dbReference>
<comment type="subcellular location">
    <subcellularLocation>
        <location evidence="1">Cell membrane</location>
        <topology evidence="1">Multi-pass membrane protein</topology>
    </subcellularLocation>
</comment>
<dbReference type="InterPro" id="IPR003740">
    <property type="entry name" value="YitT"/>
</dbReference>
<dbReference type="InterPro" id="IPR019264">
    <property type="entry name" value="DUF2179"/>
</dbReference>
<protein>
    <recommendedName>
        <fullName evidence="7">DUF2179 domain-containing protein</fullName>
    </recommendedName>
</protein>
<evidence type="ECO:0000256" key="5">
    <source>
        <dbReference type="ARBA" id="ARBA00023136"/>
    </source>
</evidence>
<accession>A0ABN0NW86</accession>
<dbReference type="EMBL" id="AWVH01000044">
    <property type="protein sequence ID" value="ERJ91603.1"/>
    <property type="molecule type" value="Genomic_DNA"/>
</dbReference>
<organism evidence="8 9">
    <name type="scientific">Treponema lecithinolyticum ATCC 700332</name>
    <dbReference type="NCBI Taxonomy" id="1321815"/>
    <lineage>
        <taxon>Bacteria</taxon>
        <taxon>Pseudomonadati</taxon>
        <taxon>Spirochaetota</taxon>
        <taxon>Spirochaetia</taxon>
        <taxon>Spirochaetales</taxon>
        <taxon>Treponemataceae</taxon>
        <taxon>Treponema</taxon>
    </lineage>
</organism>
<evidence type="ECO:0000259" key="7">
    <source>
        <dbReference type="Pfam" id="PF10035"/>
    </source>
</evidence>
<keyword evidence="2" id="KW-1003">Cell membrane</keyword>
<gene>
    <name evidence="8" type="ORF">HMPREF9193_02056</name>
</gene>
<dbReference type="Proteomes" id="UP000016649">
    <property type="component" value="Unassembled WGS sequence"/>
</dbReference>
<keyword evidence="3 6" id="KW-0812">Transmembrane</keyword>
<dbReference type="Pfam" id="PF02588">
    <property type="entry name" value="YitT_membrane"/>
    <property type="match status" value="1"/>
</dbReference>
<feature type="transmembrane region" description="Helical" evidence="6">
    <location>
        <begin position="158"/>
        <end position="177"/>
    </location>
</feature>
<evidence type="ECO:0000313" key="9">
    <source>
        <dbReference type="Proteomes" id="UP000016649"/>
    </source>
</evidence>
<name>A0ABN0NW86_TRELE</name>
<dbReference type="InterPro" id="IPR015867">
    <property type="entry name" value="N-reg_PII/ATP_PRibTrfase_C"/>
</dbReference>
<dbReference type="PANTHER" id="PTHR33545:SF5">
    <property type="entry name" value="UPF0750 MEMBRANE PROTEIN YITT"/>
    <property type="match status" value="1"/>
</dbReference>